<proteinExistence type="predicted"/>
<evidence type="ECO:0000313" key="3">
    <source>
        <dbReference type="EMBL" id="MBO3277424.1"/>
    </source>
</evidence>
<evidence type="ECO:0000313" key="4">
    <source>
        <dbReference type="Proteomes" id="UP000669060"/>
    </source>
</evidence>
<keyword evidence="2" id="KW-0472">Membrane</keyword>
<organism evidence="3 4">
    <name type="scientific">Pseudomonas schmalbachii</name>
    <dbReference type="NCBI Taxonomy" id="2816993"/>
    <lineage>
        <taxon>Bacteria</taxon>
        <taxon>Pseudomonadati</taxon>
        <taxon>Pseudomonadota</taxon>
        <taxon>Gammaproteobacteria</taxon>
        <taxon>Pseudomonadales</taxon>
        <taxon>Pseudomonadaceae</taxon>
        <taxon>Pseudomonas</taxon>
    </lineage>
</organism>
<gene>
    <name evidence="3" type="ORF">JFY56_19585</name>
</gene>
<comment type="caution">
    <text evidence="3">The sequence shown here is derived from an EMBL/GenBank/DDBJ whole genome shotgun (WGS) entry which is preliminary data.</text>
</comment>
<feature type="region of interest" description="Disordered" evidence="1">
    <location>
        <begin position="46"/>
        <end position="90"/>
    </location>
</feature>
<dbReference type="Proteomes" id="UP000669060">
    <property type="component" value="Unassembled WGS sequence"/>
</dbReference>
<sequence length="140" mass="15929">MARRQPRTFKELAIGMVGAILSSVILYTGATHALKRMEQQTLANLANIQQSAQSKPQNPTPATPQPAQRQTDAYDSHVMKAAAESQRRHDAAWERYYQSPRGCDNWKTDQQMVECVNHRMRAKDEFERKWAAGEIDTQQG</sequence>
<name>A0ABS3TXV5_9PSED</name>
<protein>
    <submittedName>
        <fullName evidence="3">Uncharacterized protein</fullName>
    </submittedName>
</protein>
<evidence type="ECO:0000256" key="1">
    <source>
        <dbReference type="SAM" id="MobiDB-lite"/>
    </source>
</evidence>
<keyword evidence="4" id="KW-1185">Reference proteome</keyword>
<dbReference type="RefSeq" id="WP_208315727.1">
    <property type="nucleotide sequence ID" value="NZ_JAELYA010000008.1"/>
</dbReference>
<reference evidence="3 4" key="1">
    <citation type="submission" date="2020-12" db="EMBL/GenBank/DDBJ databases">
        <title>Pseudomonas schmalbachii sp. nov. isolated from millipede gut.</title>
        <authorList>
            <person name="Shelomi M."/>
        </authorList>
    </citation>
    <scope>NUCLEOTIDE SEQUENCE [LARGE SCALE GENOMIC DNA]</scope>
    <source>
        <strain evidence="3 4">Milli4</strain>
    </source>
</reference>
<keyword evidence="2" id="KW-0812">Transmembrane</keyword>
<accession>A0ABS3TXV5</accession>
<evidence type="ECO:0000256" key="2">
    <source>
        <dbReference type="SAM" id="Phobius"/>
    </source>
</evidence>
<feature type="transmembrane region" description="Helical" evidence="2">
    <location>
        <begin position="12"/>
        <end position="30"/>
    </location>
</feature>
<feature type="compositionally biased region" description="Polar residues" evidence="1">
    <location>
        <begin position="46"/>
        <end position="55"/>
    </location>
</feature>
<dbReference type="EMBL" id="JAELYA010000008">
    <property type="protein sequence ID" value="MBO3277424.1"/>
    <property type="molecule type" value="Genomic_DNA"/>
</dbReference>
<keyword evidence="2" id="KW-1133">Transmembrane helix</keyword>